<comment type="similarity">
    <text evidence="2">Belongs to the glycosyl hydrolase 3 family.</text>
</comment>
<dbReference type="EMBL" id="JAAITA010000011">
    <property type="protein sequence ID" value="NSJ86373.1"/>
    <property type="molecule type" value="Genomic_DNA"/>
</dbReference>
<evidence type="ECO:0000259" key="8">
    <source>
        <dbReference type="Pfam" id="PF01915"/>
    </source>
</evidence>
<dbReference type="RefSeq" id="WP_173749391.1">
    <property type="nucleotide sequence ID" value="NZ_JAAITA010000011.1"/>
</dbReference>
<dbReference type="InterPro" id="IPR036962">
    <property type="entry name" value="Glyco_hydro_3_N_sf"/>
</dbReference>
<dbReference type="InterPro" id="IPR002772">
    <property type="entry name" value="Glyco_hydro_3_C"/>
</dbReference>
<feature type="domain" description="Glycoside hydrolase family 3 C-terminal" evidence="8">
    <location>
        <begin position="495"/>
        <end position="739"/>
    </location>
</feature>
<comment type="caution">
    <text evidence="9">The sequence shown here is derived from an EMBL/GenBank/DDBJ whole genome shotgun (WGS) entry which is preliminary data.</text>
</comment>
<keyword evidence="6" id="KW-0326">Glycosidase</keyword>
<dbReference type="GO" id="GO:0016787">
    <property type="term" value="F:hydrolase activity"/>
    <property type="evidence" value="ECO:0007669"/>
    <property type="project" value="UniProtKB-KW"/>
</dbReference>
<proteinExistence type="inferred from homology"/>
<evidence type="ECO:0000256" key="6">
    <source>
        <dbReference type="ARBA" id="ARBA00023295"/>
    </source>
</evidence>
<accession>A0ABX2I7K1</accession>
<evidence type="ECO:0000313" key="9">
    <source>
        <dbReference type="EMBL" id="NSJ86373.1"/>
    </source>
</evidence>
<dbReference type="PANTHER" id="PTHR30620">
    <property type="entry name" value="PERIPLASMIC BETA-GLUCOSIDASE-RELATED"/>
    <property type="match status" value="1"/>
</dbReference>
<keyword evidence="4" id="KW-0732">Signal</keyword>
<gene>
    <name evidence="9" type="ORF">G5A70_09385</name>
</gene>
<evidence type="ECO:0000256" key="4">
    <source>
        <dbReference type="ARBA" id="ARBA00022729"/>
    </source>
</evidence>
<keyword evidence="5 9" id="KW-0378">Hydrolase</keyword>
<organism evidence="9 10">
    <name type="scientific">Blautia hansenii</name>
    <name type="common">Ruminococcus hansenii</name>
    <dbReference type="NCBI Taxonomy" id="1322"/>
    <lineage>
        <taxon>Bacteria</taxon>
        <taxon>Bacillati</taxon>
        <taxon>Bacillota</taxon>
        <taxon>Clostridia</taxon>
        <taxon>Lachnospirales</taxon>
        <taxon>Lachnospiraceae</taxon>
        <taxon>Blautia</taxon>
    </lineage>
</organism>
<dbReference type="InterPro" id="IPR017853">
    <property type="entry name" value="GH"/>
</dbReference>
<dbReference type="Gene3D" id="3.20.20.300">
    <property type="entry name" value="Glycoside hydrolase, family 3, N-terminal domain"/>
    <property type="match status" value="1"/>
</dbReference>
<feature type="domain" description="Glycoside hydrolase family 3 N-terminal" evidence="7">
    <location>
        <begin position="126"/>
        <end position="455"/>
    </location>
</feature>
<dbReference type="EC" id="3.2.1.21" evidence="3"/>
<dbReference type="SUPFAM" id="SSF51445">
    <property type="entry name" value="(Trans)glycosidases"/>
    <property type="match status" value="1"/>
</dbReference>
<dbReference type="SUPFAM" id="SSF52279">
    <property type="entry name" value="Beta-D-glucan exohydrolase, C-terminal domain"/>
    <property type="match status" value="1"/>
</dbReference>
<dbReference type="Pfam" id="PF00933">
    <property type="entry name" value="Glyco_hydro_3"/>
    <property type="match status" value="1"/>
</dbReference>
<dbReference type="PRINTS" id="PR00133">
    <property type="entry name" value="GLHYDRLASE3"/>
</dbReference>
<name>A0ABX2I7K1_BLAHA</name>
<dbReference type="Pfam" id="PF01915">
    <property type="entry name" value="Glyco_hydro_3_C"/>
    <property type="match status" value="1"/>
</dbReference>
<evidence type="ECO:0000256" key="5">
    <source>
        <dbReference type="ARBA" id="ARBA00022801"/>
    </source>
</evidence>
<evidence type="ECO:0000313" key="10">
    <source>
        <dbReference type="Proteomes" id="UP000822142"/>
    </source>
</evidence>
<keyword evidence="10" id="KW-1185">Reference proteome</keyword>
<evidence type="ECO:0000256" key="1">
    <source>
        <dbReference type="ARBA" id="ARBA00000448"/>
    </source>
</evidence>
<evidence type="ECO:0000256" key="3">
    <source>
        <dbReference type="ARBA" id="ARBA00012744"/>
    </source>
</evidence>
<sequence>MIQETEPKILSKKNPKGPLLKWSADSGVKLLEKDGLYFKDLAKDGNFYPYEDWRLSAQERAEDLASRLSIEQIAGLMLYSKHQFVPGLSSDYFGKVTYSGTSLQEAQVPVHALSDQQKTFLTEDFLRHVLVVAVSSAESSAKWNNRLQALTEGLEWGIPVSVSSDPRHGTTVSFEFDAGAGGDISHWPESLGMTAAFDPELVRKFGKIASQEYRALGINTALSPQIDLSTEPRWSRFGGSFGEHSGLSAELAEAYCDGFQTSEGEKEIEDGWGYDSVNAMVKHWPGGGAVEGGRDAHFPCGKYSVYPGNNFEEHLIPFTEGAFKLKGKTKMASAVMPYYTIIYGQPGGENVGCSYSKYLVQDLLRGTCNYDGVVCTDWSITADEGPLDSMYSGKCWGVEHLSEPERCYKVIMAGVDQFGGLNEKENVLKAYEIGVKEHGEAFMKQRFQDSARRLLKNIFRTGLFENPYLVPEESARLVGCPEYMQEGFEAQLKSVVMLKNRNQVLPLKEKTKVYVPKQYIPAYTDWMENQVKEHWELPMNPGLLNKYFTLVDTPQEAEAAICFLRQPDGAGFSLLGGYDAKDRENGGNGYLPVSLQYRPYTAEKAREHSIAGGDPQEDFINRGYKGKTTEVDNECDLDMLLDTRRQMGDKPVIACVSMTGPMVMAEFEEAADAILTTFGNLPQALMEIISGRKEPSGLLPLQIPENMDTVEEQYEDVPFDMICHVDSEGHTYDFGYGLNWKGVIYDERVRKYAHHPEKNINKKDMETES</sequence>
<dbReference type="Proteomes" id="UP000822142">
    <property type="component" value="Unassembled WGS sequence"/>
</dbReference>
<evidence type="ECO:0000259" key="7">
    <source>
        <dbReference type="Pfam" id="PF00933"/>
    </source>
</evidence>
<dbReference type="InterPro" id="IPR036881">
    <property type="entry name" value="Glyco_hydro_3_C_sf"/>
</dbReference>
<comment type="catalytic activity">
    <reaction evidence="1">
        <text>Hydrolysis of terminal, non-reducing beta-D-glucosyl residues with release of beta-D-glucose.</text>
        <dbReference type="EC" id="3.2.1.21"/>
    </reaction>
</comment>
<dbReference type="InterPro" id="IPR001764">
    <property type="entry name" value="Glyco_hydro_3_N"/>
</dbReference>
<protein>
    <recommendedName>
        <fullName evidence="3">beta-glucosidase</fullName>
        <ecNumber evidence="3">3.2.1.21</ecNumber>
    </recommendedName>
</protein>
<evidence type="ECO:0000256" key="2">
    <source>
        <dbReference type="ARBA" id="ARBA00005336"/>
    </source>
</evidence>
<dbReference type="PANTHER" id="PTHR30620:SF16">
    <property type="entry name" value="LYSOSOMAL BETA GLUCOSIDASE"/>
    <property type="match status" value="1"/>
</dbReference>
<dbReference type="InterPro" id="IPR051915">
    <property type="entry name" value="Cellulose_Degrad_GH3"/>
</dbReference>
<dbReference type="Gene3D" id="3.40.50.1700">
    <property type="entry name" value="Glycoside hydrolase family 3 C-terminal domain"/>
    <property type="match status" value="1"/>
</dbReference>
<reference evidence="9 10" key="1">
    <citation type="journal article" date="2020" name="Cell Host Microbe">
        <title>Functional and Genomic Variation between Human-Derived Isolates of Lachnospiraceae Reveals Inter- and Intra-Species Diversity.</title>
        <authorList>
            <person name="Sorbara M.T."/>
            <person name="Littmann E.R."/>
            <person name="Fontana E."/>
            <person name="Moody T.U."/>
            <person name="Kohout C.E."/>
            <person name="Gjonbalaj M."/>
            <person name="Eaton V."/>
            <person name="Seok R."/>
            <person name="Leiner I.M."/>
            <person name="Pamer E.G."/>
        </authorList>
    </citation>
    <scope>NUCLEOTIDE SEQUENCE [LARGE SCALE GENOMIC DNA]</scope>
    <source>
        <strain evidence="9 10">MSK.15.26</strain>
    </source>
</reference>